<keyword evidence="7" id="KW-0479">Metal-binding</keyword>
<dbReference type="GO" id="GO:0032357">
    <property type="term" value="F:oxidized purine DNA binding"/>
    <property type="evidence" value="ECO:0007669"/>
    <property type="project" value="TreeGrafter"/>
</dbReference>
<dbReference type="PANTHER" id="PTHR42944">
    <property type="entry name" value="ADENINE DNA GLYCOSYLASE"/>
    <property type="match status" value="1"/>
</dbReference>
<evidence type="ECO:0000313" key="16">
    <source>
        <dbReference type="Proteomes" id="UP000240042"/>
    </source>
</evidence>
<keyword evidence="9" id="KW-0378">Hydrolase</keyword>
<comment type="catalytic activity">
    <reaction evidence="1">
        <text>Hydrolyzes free adenine bases from 7,8-dihydro-8-oxoguanine:adenine mismatched double-stranded DNA, leaving an apurinic site.</text>
        <dbReference type="EC" id="3.2.2.31"/>
    </reaction>
</comment>
<evidence type="ECO:0000256" key="10">
    <source>
        <dbReference type="ARBA" id="ARBA00023004"/>
    </source>
</evidence>
<dbReference type="GO" id="GO:0034039">
    <property type="term" value="F:8-oxo-7,8-dihydroguanine DNA N-glycosylase activity"/>
    <property type="evidence" value="ECO:0007669"/>
    <property type="project" value="TreeGrafter"/>
</dbReference>
<dbReference type="GO" id="GO:0035485">
    <property type="term" value="F:adenine/guanine mispair binding"/>
    <property type="evidence" value="ECO:0007669"/>
    <property type="project" value="TreeGrafter"/>
</dbReference>
<dbReference type="GO" id="GO:0006298">
    <property type="term" value="P:mismatch repair"/>
    <property type="evidence" value="ECO:0007669"/>
    <property type="project" value="TreeGrafter"/>
</dbReference>
<dbReference type="AlphaFoldDB" id="A0A1I1D3Z8"/>
<dbReference type="InterPro" id="IPR000445">
    <property type="entry name" value="HhH_motif"/>
</dbReference>
<name>A0A1I1D3Z8_BREAD</name>
<dbReference type="Pfam" id="PF00730">
    <property type="entry name" value="HhH-GPD"/>
    <property type="match status" value="1"/>
</dbReference>
<accession>A0A1I1D3Z8</accession>
<dbReference type="STRING" id="34097.SAMN02745150_00048"/>
<evidence type="ECO:0000313" key="15">
    <source>
        <dbReference type="EMBL" id="SFB67323.1"/>
    </source>
</evidence>
<dbReference type="InterPro" id="IPR023170">
    <property type="entry name" value="HhH_base_excis_C"/>
</dbReference>
<evidence type="ECO:0000256" key="8">
    <source>
        <dbReference type="ARBA" id="ARBA00022763"/>
    </source>
</evidence>
<evidence type="ECO:0000256" key="3">
    <source>
        <dbReference type="ARBA" id="ARBA00002933"/>
    </source>
</evidence>
<dbReference type="InterPro" id="IPR003265">
    <property type="entry name" value="HhH-GPD_domain"/>
</dbReference>
<proteinExistence type="inferred from homology"/>
<dbReference type="SUPFAM" id="SSF48150">
    <property type="entry name" value="DNA-glycosylase"/>
    <property type="match status" value="1"/>
</dbReference>
<evidence type="ECO:0000256" key="11">
    <source>
        <dbReference type="ARBA" id="ARBA00023014"/>
    </source>
</evidence>
<evidence type="ECO:0000256" key="7">
    <source>
        <dbReference type="ARBA" id="ARBA00022723"/>
    </source>
</evidence>
<dbReference type="InterPro" id="IPR011257">
    <property type="entry name" value="DNA_glycosylase"/>
</dbReference>
<keyword evidence="11" id="KW-0411">Iron-sulfur</keyword>
<comment type="cofactor">
    <cofactor evidence="2">
        <name>[4Fe-4S] cluster</name>
        <dbReference type="ChEBI" id="CHEBI:49883"/>
    </cofactor>
</comment>
<keyword evidence="16" id="KW-1185">Reference proteome</keyword>
<dbReference type="GO" id="GO:0051536">
    <property type="term" value="F:iron-sulfur cluster binding"/>
    <property type="evidence" value="ECO:0007669"/>
    <property type="project" value="UniProtKB-KW"/>
</dbReference>
<dbReference type="Gene3D" id="1.10.340.30">
    <property type="entry name" value="Hypothetical protein, domain 2"/>
    <property type="match status" value="1"/>
</dbReference>
<sequence>MNPELAKTVGDWFEKNQRAMPWRENPTAYRVWVSEVMLQQTTVATVHGYFSRFMERYPQLSDLALADEHDILVLWAGLGYYGRAKNLLKTARILKEEKNFPHNFELLKKLPGIGDYTAGAIASIAFNLPVPLIDTNVDRVLGRFFALKRSEKFFLKNIHAQAEFLVNQVSKYGIPPKIWNQALMEIGALLCTAKKTLCSECPLRGFCKAQNLSPLDFPGAKPKPQINIKHESVTILEKDNQVVLEKIVSGNRRRGLYDLPHQSTGKKIWEFSYRICNDKVYRTVYKKQLAGELNNNWILVNISDLDLYPLISPAKKIINKIYYVTVKNN</sequence>
<evidence type="ECO:0000256" key="2">
    <source>
        <dbReference type="ARBA" id="ARBA00001966"/>
    </source>
</evidence>
<dbReference type="InterPro" id="IPR044298">
    <property type="entry name" value="MIG/MutY"/>
</dbReference>
<keyword evidence="13" id="KW-0326">Glycosidase</keyword>
<reference evidence="16" key="1">
    <citation type="submission" date="2016-10" db="EMBL/GenBank/DDBJ databases">
        <authorList>
            <person name="Varghese N."/>
            <person name="Submissions S."/>
        </authorList>
    </citation>
    <scope>NUCLEOTIDE SEQUENCE [LARGE SCALE GENOMIC DNA]</scope>
    <source>
        <strain evidence="16">ATCC 43811</strain>
    </source>
</reference>
<dbReference type="CDD" id="cd00056">
    <property type="entry name" value="ENDO3c"/>
    <property type="match status" value="1"/>
</dbReference>
<dbReference type="GO" id="GO:0006284">
    <property type="term" value="P:base-excision repair"/>
    <property type="evidence" value="ECO:0007669"/>
    <property type="project" value="InterPro"/>
</dbReference>
<evidence type="ECO:0000256" key="5">
    <source>
        <dbReference type="ARBA" id="ARBA00012045"/>
    </source>
</evidence>
<keyword evidence="10" id="KW-0408">Iron</keyword>
<evidence type="ECO:0000256" key="1">
    <source>
        <dbReference type="ARBA" id="ARBA00000843"/>
    </source>
</evidence>
<dbReference type="PANTHER" id="PTHR42944:SF1">
    <property type="entry name" value="ADENINE DNA GLYCOSYLASE"/>
    <property type="match status" value="1"/>
</dbReference>
<dbReference type="GO" id="GO:0046872">
    <property type="term" value="F:metal ion binding"/>
    <property type="evidence" value="ECO:0007669"/>
    <property type="project" value="UniProtKB-KW"/>
</dbReference>
<dbReference type="EMBL" id="FOKY01000001">
    <property type="protein sequence ID" value="SFB67323.1"/>
    <property type="molecule type" value="Genomic_DNA"/>
</dbReference>
<dbReference type="Proteomes" id="UP000240042">
    <property type="component" value="Unassembled WGS sequence"/>
</dbReference>
<dbReference type="OrthoDB" id="9802365at2"/>
<gene>
    <name evidence="15" type="ORF">SAMN02745150_00048</name>
</gene>
<dbReference type="RefSeq" id="WP_092316944.1">
    <property type="nucleotide sequence ID" value="NZ_FOKY01000001.1"/>
</dbReference>
<dbReference type="Pfam" id="PF00633">
    <property type="entry name" value="HHH"/>
    <property type="match status" value="1"/>
</dbReference>
<dbReference type="SMART" id="SM00478">
    <property type="entry name" value="ENDO3c"/>
    <property type="match status" value="1"/>
</dbReference>
<evidence type="ECO:0000256" key="12">
    <source>
        <dbReference type="ARBA" id="ARBA00023204"/>
    </source>
</evidence>
<dbReference type="EC" id="3.2.2.31" evidence="5"/>
<protein>
    <recommendedName>
        <fullName evidence="6">Adenine DNA glycosylase</fullName>
        <ecNumber evidence="5">3.2.2.31</ecNumber>
    </recommendedName>
</protein>
<keyword evidence="8" id="KW-0227">DNA damage</keyword>
<evidence type="ECO:0000259" key="14">
    <source>
        <dbReference type="SMART" id="SM00478"/>
    </source>
</evidence>
<dbReference type="Gene3D" id="1.10.1670.10">
    <property type="entry name" value="Helix-hairpin-Helix base-excision DNA repair enzymes (C-terminal)"/>
    <property type="match status" value="1"/>
</dbReference>
<evidence type="ECO:0000256" key="13">
    <source>
        <dbReference type="ARBA" id="ARBA00023295"/>
    </source>
</evidence>
<evidence type="ECO:0000256" key="9">
    <source>
        <dbReference type="ARBA" id="ARBA00022801"/>
    </source>
</evidence>
<evidence type="ECO:0000256" key="4">
    <source>
        <dbReference type="ARBA" id="ARBA00008343"/>
    </source>
</evidence>
<dbReference type="GO" id="GO:0000701">
    <property type="term" value="F:purine-specific mismatch base pair DNA N-glycosylase activity"/>
    <property type="evidence" value="ECO:0007669"/>
    <property type="project" value="UniProtKB-EC"/>
</dbReference>
<keyword evidence="12" id="KW-0234">DNA repair</keyword>
<feature type="domain" description="HhH-GPD" evidence="14">
    <location>
        <begin position="37"/>
        <end position="189"/>
    </location>
</feature>
<comment type="function">
    <text evidence="3">Adenine glycosylase active on G-A mispairs. MutY also corrects error-prone DNA synthesis past GO lesions which are due to the oxidatively damaged form of guanine: 7,8-dihydro-8-oxoguanine (8-oxo-dGTP).</text>
</comment>
<evidence type="ECO:0000256" key="6">
    <source>
        <dbReference type="ARBA" id="ARBA00022023"/>
    </source>
</evidence>
<organism evidence="15 16">
    <name type="scientific">Brevinema andersonii</name>
    <dbReference type="NCBI Taxonomy" id="34097"/>
    <lineage>
        <taxon>Bacteria</taxon>
        <taxon>Pseudomonadati</taxon>
        <taxon>Spirochaetota</taxon>
        <taxon>Spirochaetia</taxon>
        <taxon>Brevinematales</taxon>
        <taxon>Brevinemataceae</taxon>
        <taxon>Brevinema</taxon>
    </lineage>
</organism>
<comment type="similarity">
    <text evidence="4">Belongs to the Nth/MutY family.</text>
</comment>